<feature type="compositionally biased region" description="Basic residues" evidence="2">
    <location>
        <begin position="20"/>
        <end position="32"/>
    </location>
</feature>
<reference evidence="5" key="1">
    <citation type="submission" date="2021-01" db="EMBL/GenBank/DDBJ databases">
        <title>A chromosome-scale assembly of European eel, Anguilla anguilla.</title>
        <authorList>
            <person name="Henkel C."/>
            <person name="Jong-Raadsen S.A."/>
            <person name="Dufour S."/>
            <person name="Weltzien F.-A."/>
            <person name="Palstra A.P."/>
            <person name="Pelster B."/>
            <person name="Spaink H.P."/>
            <person name="Van Den Thillart G.E."/>
            <person name="Jansen H."/>
            <person name="Zahm M."/>
            <person name="Klopp C."/>
            <person name="Cedric C."/>
            <person name="Louis A."/>
            <person name="Berthelot C."/>
            <person name="Parey E."/>
            <person name="Roest Crollius H."/>
            <person name="Montfort J."/>
            <person name="Robinson-Rechavi M."/>
            <person name="Bucao C."/>
            <person name="Bouchez O."/>
            <person name="Gislard M."/>
            <person name="Lluch J."/>
            <person name="Milhes M."/>
            <person name="Lampietro C."/>
            <person name="Lopez Roques C."/>
            <person name="Donnadieu C."/>
            <person name="Braasch I."/>
            <person name="Desvignes T."/>
            <person name="Postlethwait J."/>
            <person name="Bobe J."/>
            <person name="Guiguen Y."/>
            <person name="Dirks R."/>
        </authorList>
    </citation>
    <scope>NUCLEOTIDE SEQUENCE</scope>
    <source>
        <strain evidence="5">Tag_6206</strain>
        <tissue evidence="5">Liver</tissue>
    </source>
</reference>
<dbReference type="InterPro" id="IPR024666">
    <property type="entry name" value="HnRNP_M_PY-NLS"/>
</dbReference>
<evidence type="ECO:0000259" key="4">
    <source>
        <dbReference type="Pfam" id="PF11532"/>
    </source>
</evidence>
<dbReference type="InterPro" id="IPR035979">
    <property type="entry name" value="RBD_domain_sf"/>
</dbReference>
<comment type="caution">
    <text evidence="5">The sequence shown here is derived from an EMBL/GenBank/DDBJ whole genome shotgun (WGS) entry which is preliminary data.</text>
</comment>
<dbReference type="GO" id="GO:0003729">
    <property type="term" value="F:mRNA binding"/>
    <property type="evidence" value="ECO:0007669"/>
    <property type="project" value="TreeGrafter"/>
</dbReference>
<dbReference type="SUPFAM" id="SSF54928">
    <property type="entry name" value="RNA-binding domain, RBD"/>
    <property type="match status" value="1"/>
</dbReference>
<name>A0A9D3ML68_ANGAN</name>
<evidence type="ECO:0000259" key="3">
    <source>
        <dbReference type="Pfam" id="PF00076"/>
    </source>
</evidence>
<evidence type="ECO:0000256" key="1">
    <source>
        <dbReference type="ARBA" id="ARBA00022884"/>
    </source>
</evidence>
<dbReference type="Pfam" id="PF11532">
    <property type="entry name" value="HnRNP_M_NLS"/>
    <property type="match status" value="1"/>
</dbReference>
<dbReference type="Proteomes" id="UP001044222">
    <property type="component" value="Unassembled WGS sequence"/>
</dbReference>
<evidence type="ECO:0000256" key="2">
    <source>
        <dbReference type="SAM" id="MobiDB-lite"/>
    </source>
</evidence>
<feature type="domain" description="RRM" evidence="3">
    <location>
        <begin position="47"/>
        <end position="88"/>
    </location>
</feature>
<dbReference type="Gene3D" id="3.30.70.330">
    <property type="match status" value="1"/>
</dbReference>
<feature type="domain" description="HnRNP M nuclear localisation signal" evidence="4">
    <location>
        <begin position="18"/>
        <end position="44"/>
    </location>
</feature>
<organism evidence="5 6">
    <name type="scientific">Anguilla anguilla</name>
    <name type="common">European freshwater eel</name>
    <name type="synonym">Muraena anguilla</name>
    <dbReference type="NCBI Taxonomy" id="7936"/>
    <lineage>
        <taxon>Eukaryota</taxon>
        <taxon>Metazoa</taxon>
        <taxon>Chordata</taxon>
        <taxon>Craniata</taxon>
        <taxon>Vertebrata</taxon>
        <taxon>Euteleostomi</taxon>
        <taxon>Actinopterygii</taxon>
        <taxon>Neopterygii</taxon>
        <taxon>Teleostei</taxon>
        <taxon>Anguilliformes</taxon>
        <taxon>Anguillidae</taxon>
        <taxon>Anguilla</taxon>
    </lineage>
</organism>
<dbReference type="GO" id="GO:0005737">
    <property type="term" value="C:cytoplasm"/>
    <property type="evidence" value="ECO:0007669"/>
    <property type="project" value="TreeGrafter"/>
</dbReference>
<dbReference type="EMBL" id="JAFIRN010000004">
    <property type="protein sequence ID" value="KAG5850745.1"/>
    <property type="molecule type" value="Genomic_DNA"/>
</dbReference>
<dbReference type="InterPro" id="IPR012677">
    <property type="entry name" value="Nucleotide-bd_a/b_plait_sf"/>
</dbReference>
<dbReference type="GO" id="GO:0005634">
    <property type="term" value="C:nucleus"/>
    <property type="evidence" value="ECO:0007669"/>
    <property type="project" value="TreeGrafter"/>
</dbReference>
<proteinExistence type="predicted"/>
<dbReference type="InterPro" id="IPR000504">
    <property type="entry name" value="RRM_dom"/>
</dbReference>
<keyword evidence="1" id="KW-0694">RNA-binding</keyword>
<dbReference type="PANTHER" id="PTHR23003">
    <property type="entry name" value="RNA RECOGNITION MOTIF RRM DOMAIN CONTAINING PROTEIN"/>
    <property type="match status" value="1"/>
</dbReference>
<evidence type="ECO:0008006" key="7">
    <source>
        <dbReference type="Google" id="ProtNLM"/>
    </source>
</evidence>
<dbReference type="Pfam" id="PF00076">
    <property type="entry name" value="RRM_1"/>
    <property type="match status" value="1"/>
</dbReference>
<gene>
    <name evidence="5" type="ORF">ANANG_G00085710</name>
</gene>
<sequence>MSTDGVDKPGLGEVNGKPTHQSRKERPQKRGGGRFEPYGNPSKRYRVFVSNIPFDVKWQALKDLMKEKVGEVTYVEHLTDAEGKSRVSARDESLFDA</sequence>
<dbReference type="AlphaFoldDB" id="A0A9D3ML68"/>
<evidence type="ECO:0000313" key="5">
    <source>
        <dbReference type="EMBL" id="KAG5850745.1"/>
    </source>
</evidence>
<accession>A0A9D3ML68</accession>
<feature type="region of interest" description="Disordered" evidence="2">
    <location>
        <begin position="1"/>
        <end position="41"/>
    </location>
</feature>
<evidence type="ECO:0000313" key="6">
    <source>
        <dbReference type="Proteomes" id="UP001044222"/>
    </source>
</evidence>
<keyword evidence="6" id="KW-1185">Reference proteome</keyword>
<dbReference type="InterPro" id="IPR050374">
    <property type="entry name" value="RRT5_SRSF_SR"/>
</dbReference>
<protein>
    <recommendedName>
        <fullName evidence="7">RRM domain-containing protein</fullName>
    </recommendedName>
</protein>